<gene>
    <name evidence="2" type="ORF">H9891_06220</name>
</gene>
<evidence type="ECO:0000313" key="2">
    <source>
        <dbReference type="EMBL" id="HIW12742.1"/>
    </source>
</evidence>
<protein>
    <recommendedName>
        <fullName evidence="4">Lipoprotein</fullName>
    </recommendedName>
</protein>
<evidence type="ECO:0008006" key="4">
    <source>
        <dbReference type="Google" id="ProtNLM"/>
    </source>
</evidence>
<reference evidence="2" key="1">
    <citation type="journal article" date="2021" name="PeerJ">
        <title>Extensive microbial diversity within the chicken gut microbiome revealed by metagenomics and culture.</title>
        <authorList>
            <person name="Gilroy R."/>
            <person name="Ravi A."/>
            <person name="Getino M."/>
            <person name="Pursley I."/>
            <person name="Horton D.L."/>
            <person name="Alikhan N.F."/>
            <person name="Baker D."/>
            <person name="Gharbi K."/>
            <person name="Hall N."/>
            <person name="Watson M."/>
            <person name="Adriaenssens E.M."/>
            <person name="Foster-Nyarko E."/>
            <person name="Jarju S."/>
            <person name="Secka A."/>
            <person name="Antonio M."/>
            <person name="Oren A."/>
            <person name="Chaudhuri R.R."/>
            <person name="La Ragione R."/>
            <person name="Hildebrand F."/>
            <person name="Pallen M.J."/>
        </authorList>
    </citation>
    <scope>NUCLEOTIDE SEQUENCE</scope>
    <source>
        <strain evidence="2">ChiHjej13B12-752</strain>
    </source>
</reference>
<feature type="compositionally biased region" description="Acidic residues" evidence="1">
    <location>
        <begin position="77"/>
        <end position="88"/>
    </location>
</feature>
<feature type="region of interest" description="Disordered" evidence="1">
    <location>
        <begin position="17"/>
        <end position="88"/>
    </location>
</feature>
<evidence type="ECO:0000256" key="1">
    <source>
        <dbReference type="SAM" id="MobiDB-lite"/>
    </source>
</evidence>
<accession>A0A9D1QGF5</accession>
<sequence>MKKLFSATLVGALFLAACNGGGEENTEEETAEETATEETTEEESTEEESAEEESSEEDTGSDVDASESDEGSSGSESSEDTSEGEVNEEDMKAAYDLGQDKADMIENATETDKSVEDVLKEPSEVTSYMQETAIAIEVTDGEQVLDESFTGNRAEIDETDDTLEVASDYVDENFNVTTPHGYANSETDELYLNTEEGWADYSGEYGPDELVYGTYSTIHEIIEQMPDSMEVKEAGNYDLLYYTGNDDEVHQLYQEYFEVEFTGTNMEELETGLVAFINQDSGELESANLIASAPSEQDPQQEVKVEIILNYSDYGAFDDKEIKKPNPDDIISSEEAGDIDGSVE</sequence>
<organism evidence="2 3">
    <name type="scientific">Candidatus Salinicoccus stercoripullorum</name>
    <dbReference type="NCBI Taxonomy" id="2838756"/>
    <lineage>
        <taxon>Bacteria</taxon>
        <taxon>Bacillati</taxon>
        <taxon>Bacillota</taxon>
        <taxon>Bacilli</taxon>
        <taxon>Bacillales</taxon>
        <taxon>Staphylococcaceae</taxon>
        <taxon>Salinicoccus</taxon>
    </lineage>
</organism>
<feature type="compositionally biased region" description="Acidic residues" evidence="1">
    <location>
        <begin position="24"/>
        <end position="70"/>
    </location>
</feature>
<dbReference type="EMBL" id="DXHR01000020">
    <property type="protein sequence ID" value="HIW12742.1"/>
    <property type="molecule type" value="Genomic_DNA"/>
</dbReference>
<dbReference type="AlphaFoldDB" id="A0A9D1QGF5"/>
<dbReference type="Proteomes" id="UP000823989">
    <property type="component" value="Unassembled WGS sequence"/>
</dbReference>
<feature type="compositionally biased region" description="Acidic residues" evidence="1">
    <location>
        <begin position="331"/>
        <end position="344"/>
    </location>
</feature>
<comment type="caution">
    <text evidence="2">The sequence shown here is derived from an EMBL/GenBank/DDBJ whole genome shotgun (WGS) entry which is preliminary data.</text>
</comment>
<dbReference type="PROSITE" id="PS51257">
    <property type="entry name" value="PROKAR_LIPOPROTEIN"/>
    <property type="match status" value="1"/>
</dbReference>
<feature type="region of interest" description="Disordered" evidence="1">
    <location>
        <begin position="318"/>
        <end position="344"/>
    </location>
</feature>
<name>A0A9D1QGF5_9STAP</name>
<reference evidence="2" key="2">
    <citation type="submission" date="2021-04" db="EMBL/GenBank/DDBJ databases">
        <authorList>
            <person name="Gilroy R."/>
        </authorList>
    </citation>
    <scope>NUCLEOTIDE SEQUENCE</scope>
    <source>
        <strain evidence="2">ChiHjej13B12-752</strain>
    </source>
</reference>
<proteinExistence type="predicted"/>
<evidence type="ECO:0000313" key="3">
    <source>
        <dbReference type="Proteomes" id="UP000823989"/>
    </source>
</evidence>
<feature type="compositionally biased region" description="Basic and acidic residues" evidence="1">
    <location>
        <begin position="318"/>
        <end position="327"/>
    </location>
</feature>